<keyword evidence="4" id="KW-1185">Reference proteome</keyword>
<keyword evidence="1" id="KW-0175">Coiled coil</keyword>
<feature type="region of interest" description="Disordered" evidence="2">
    <location>
        <begin position="361"/>
        <end position="403"/>
    </location>
</feature>
<reference evidence="3" key="1">
    <citation type="submission" date="2025-08" db="UniProtKB">
        <authorList>
            <consortium name="Ensembl"/>
        </authorList>
    </citation>
    <scope>IDENTIFICATION</scope>
</reference>
<accession>A0A8C7M7Z5</accession>
<dbReference type="Ensembl" id="ENSOKIT00005036866.1">
    <property type="protein sequence ID" value="ENSOKIP00005034948.1"/>
    <property type="gene ID" value="ENSOKIG00005014926.1"/>
</dbReference>
<reference evidence="3" key="2">
    <citation type="submission" date="2025-09" db="UniProtKB">
        <authorList>
            <consortium name="Ensembl"/>
        </authorList>
    </citation>
    <scope>IDENTIFICATION</scope>
</reference>
<name>A0A8C7M7Z5_ONCKI</name>
<evidence type="ECO:0000256" key="2">
    <source>
        <dbReference type="SAM" id="MobiDB-lite"/>
    </source>
</evidence>
<evidence type="ECO:0000313" key="4">
    <source>
        <dbReference type="Proteomes" id="UP000694557"/>
    </source>
</evidence>
<sequence length="604" mass="70074">MEMASYFALTEVFSLKKAHSGISSQTMALKNTEQLLDHDELRLELEIEEDVIVSPEKNSPAAMAPAQPVSLDYSNFDDLYSHLAEEEESSVVNIFLQDLMEWEVVDSGIVQDLALDSEDDWRWWCRAERGRQELFAQQEETRYKIASLINAVATGKLKAPETPAPEQITALPETFDQSQTTELVSNGQLGAVVQPTLPWQVTRRHAALSGDELRRARQRGAVPRSRSAELRGGRFERRHASQQQTITVQRRLLREQQEQIARLQEMGLKQEAQIAQFAVPAAQGPRGMTSDHKEPSGGCGIVWCPKRCIGLQTGGIREAIQLYMKFLGTIKMCLGKCNSVQALNQSTALFSQAQLKAAEEERQKEEEEQKRRAAERRREEKRQEREREQENQRRFEREQQLQTQAQQHYHRTLLLRRGMAPWKHRVAMSQANTQLARAHHRQSLLKRCILSWQQVTGESLAQKWASAKQLHQHILLRRSLGNWKRLKDHRMVVEGRADRFWRMHTLRRALIALLDHVTQERMVEWDRELQAQGHSDRRAVRSCFQAWRQYPGWLREERERETRREKLRRRVAEVLPDFRSSPLSMGTSPAVTHTGRQTENFNTR</sequence>
<feature type="compositionally biased region" description="Basic and acidic residues" evidence="2">
    <location>
        <begin position="361"/>
        <end position="399"/>
    </location>
</feature>
<feature type="region of interest" description="Disordered" evidence="2">
    <location>
        <begin position="579"/>
        <end position="604"/>
    </location>
</feature>
<evidence type="ECO:0000256" key="1">
    <source>
        <dbReference type="SAM" id="Coils"/>
    </source>
</evidence>
<dbReference type="AlphaFoldDB" id="A0A8C7M7Z5"/>
<dbReference type="PANTHER" id="PTHR22028">
    <property type="entry name" value="SFI1 SPINDLE BODY DOMAIN-CONTAINING PROTEIN-RELATED"/>
    <property type="match status" value="1"/>
</dbReference>
<evidence type="ECO:0000313" key="3">
    <source>
        <dbReference type="Ensembl" id="ENSOKIP00005034948.1"/>
    </source>
</evidence>
<dbReference type="InterPro" id="IPR052270">
    <property type="entry name" value="CACF_protein"/>
</dbReference>
<dbReference type="Proteomes" id="UP000694557">
    <property type="component" value="Unassembled WGS sequence"/>
</dbReference>
<dbReference type="GeneTree" id="ENSGT00940000154110"/>
<feature type="coiled-coil region" evidence="1">
    <location>
        <begin position="246"/>
        <end position="273"/>
    </location>
</feature>
<feature type="compositionally biased region" description="Polar residues" evidence="2">
    <location>
        <begin position="581"/>
        <end position="604"/>
    </location>
</feature>
<gene>
    <name evidence="3" type="primary">ccdc191</name>
</gene>
<dbReference type="PANTHER" id="PTHR22028:SF5">
    <property type="entry name" value="COILED-COIL DOMAIN-CONTAINING PROTEIN 191"/>
    <property type="match status" value="1"/>
</dbReference>
<protein>
    <submittedName>
        <fullName evidence="3">Coiled-coil domain containing 191</fullName>
    </submittedName>
</protein>
<proteinExistence type="predicted"/>
<organism evidence="3 4">
    <name type="scientific">Oncorhynchus kisutch</name>
    <name type="common">Coho salmon</name>
    <name type="synonym">Salmo kisutch</name>
    <dbReference type="NCBI Taxonomy" id="8019"/>
    <lineage>
        <taxon>Eukaryota</taxon>
        <taxon>Metazoa</taxon>
        <taxon>Chordata</taxon>
        <taxon>Craniata</taxon>
        <taxon>Vertebrata</taxon>
        <taxon>Euteleostomi</taxon>
        <taxon>Actinopterygii</taxon>
        <taxon>Neopterygii</taxon>
        <taxon>Teleostei</taxon>
        <taxon>Protacanthopterygii</taxon>
        <taxon>Salmoniformes</taxon>
        <taxon>Salmonidae</taxon>
        <taxon>Salmoninae</taxon>
        <taxon>Oncorhynchus</taxon>
    </lineage>
</organism>